<dbReference type="Pfam" id="PF24161">
    <property type="entry name" value="CCDC39"/>
    <property type="match status" value="1"/>
</dbReference>
<dbReference type="AlphaFoldDB" id="A0AAW2IHM2"/>
<keyword evidence="3 5" id="KW-0175">Coiled coil</keyword>
<dbReference type="PANTHER" id="PTHR18962:SF0">
    <property type="entry name" value="COILED-COIL DOMAIN-CONTAINING PROTEIN 39"/>
    <property type="match status" value="1"/>
</dbReference>
<dbReference type="PANTHER" id="PTHR18962">
    <property type="entry name" value="COILED-COIL DOMAIN-CONTAINING PROTEIN 39"/>
    <property type="match status" value="1"/>
</dbReference>
<feature type="coiled-coil region" evidence="5">
    <location>
        <begin position="22"/>
        <end position="56"/>
    </location>
</feature>
<sequence length="963" mass="111889">MNGNVNVEDILAEMGWTDGFRIPIANEENRALELEIQKKHKEKDNLRSAVEDVTERVTAMKKHLINVKHELNQHQNLIVVQQGQVKIEENMLKTSQLEESSLHSEIKRMKKECDEISARQWTIQTDIKHVNAKLEKLKCTVKWDQDALLAWDEEVSRGCDDMTVLEKFSKEDELKFNELELRRQNLRMELENKRHKVHNAKNDLLCMEHSLEKTTQLFRKQHAERKALVQQWEASVKILHQRDEDINRVIEEIGNLKVLAKGRLKDLEEQKTFYETQAGNNKEIEKEISVLATESSLMKERLRLIEENLKDLNGNFITIKYALDKVNADLENLRAKKKRAEKEVESKAEQREHAETKLREVEEELEKVKSKKFSAVERAQRLEQLCKQEEKSVHEIGHESKKLNDLMVQVSEQLRELKETEKEQKSVLQKIESNMNAVKKEMVKAAKELHRQKELIYNADFQHMEKEIILNRMLGLAKEDNVEKYDKKIEELEECHDRLQAKNSLLSKEVARLEEERRRLTAEMHNDSKALEFLNSKKQDNILLTEGGLKQLKVMRRRTQELQVEENVMKLRVRQAEQAVEKMGGKLFSLEKQRLELEEAMRERELEINSLKDILLVRRRILIQQTANLSGRINLAKTKVEHLKKKYDVTVGKMGTDEDGQPLSLTEIKIKSAQERFELQEVGDKLDAKIKKTEREITALENTLQVIIASNKAFRNSLQNLDEQSPEFSEKEELEKALVKELDDLRAKKRELEEVNKETNRLEEIFNGHLQREEELQTSCKEKKRHMAQLEKELKDQEDKLQRADKQLKKLMKDIRGTLIPKFQTIEEKDIELRELIDQNQSTLQQYAELVTKTIDTGPVVTRYLSEKGIELPTIKSPSQSIKYASTSSLLSSIEGEASLTSVSINSGPSLSNTSFLPSPTIVLLDANNLSMSVRQSRLGSESFDVLGRGKSSVRFSDASKFN</sequence>
<evidence type="ECO:0000256" key="4">
    <source>
        <dbReference type="ARBA" id="ARBA00045182"/>
    </source>
</evidence>
<proteinExistence type="inferred from homology"/>
<name>A0AAW2IHM2_9NEOP</name>
<dbReference type="InterPro" id="IPR033290">
    <property type="entry name" value="CCDC39"/>
</dbReference>
<feature type="coiled-coil region" evidence="5">
    <location>
        <begin position="250"/>
        <end position="455"/>
    </location>
</feature>
<dbReference type="GO" id="GO:0060287">
    <property type="term" value="P:epithelial cilium movement involved in determination of left/right asymmetry"/>
    <property type="evidence" value="ECO:0007669"/>
    <property type="project" value="TreeGrafter"/>
</dbReference>
<dbReference type="GO" id="GO:0036159">
    <property type="term" value="P:inner dynein arm assembly"/>
    <property type="evidence" value="ECO:0007669"/>
    <property type="project" value="InterPro"/>
</dbReference>
<dbReference type="GO" id="GO:0060285">
    <property type="term" value="P:cilium-dependent cell motility"/>
    <property type="evidence" value="ECO:0007669"/>
    <property type="project" value="TreeGrafter"/>
</dbReference>
<comment type="caution">
    <text evidence="6">The sequence shown here is derived from an EMBL/GenBank/DDBJ whole genome shotgun (WGS) entry which is preliminary data.</text>
</comment>
<dbReference type="GO" id="GO:0005576">
    <property type="term" value="C:extracellular region"/>
    <property type="evidence" value="ECO:0007669"/>
    <property type="project" value="GOC"/>
</dbReference>
<feature type="coiled-coil region" evidence="5">
    <location>
        <begin position="573"/>
        <end position="614"/>
    </location>
</feature>
<comment type="function">
    <text evidence="4">Required for assembly of dynein regulatory complex (DRC) and inner dynein arm (IDA) complexes, which are responsible for ciliary beat regulation, thereby playing a central role in motility in cilia and flagella. Probably acts together with CCDC40 to form a molecular ruler that determines the 96 nanometer (nm) repeat length and arrangements of components in cilia and flagella. Not required for outer dynein arm complexes assembly.</text>
</comment>
<organism evidence="6">
    <name type="scientific">Menopon gallinae</name>
    <name type="common">poultry shaft louse</name>
    <dbReference type="NCBI Taxonomy" id="328185"/>
    <lineage>
        <taxon>Eukaryota</taxon>
        <taxon>Metazoa</taxon>
        <taxon>Ecdysozoa</taxon>
        <taxon>Arthropoda</taxon>
        <taxon>Hexapoda</taxon>
        <taxon>Insecta</taxon>
        <taxon>Pterygota</taxon>
        <taxon>Neoptera</taxon>
        <taxon>Paraneoptera</taxon>
        <taxon>Psocodea</taxon>
        <taxon>Troctomorpha</taxon>
        <taxon>Phthiraptera</taxon>
        <taxon>Amblycera</taxon>
        <taxon>Menoponidae</taxon>
        <taxon>Menopon</taxon>
    </lineage>
</organism>
<feature type="coiled-coil region" evidence="5">
    <location>
        <begin position="683"/>
        <end position="853"/>
    </location>
</feature>
<evidence type="ECO:0000256" key="2">
    <source>
        <dbReference type="ARBA" id="ARBA00016725"/>
    </source>
</evidence>
<feature type="coiled-coil region" evidence="5">
    <location>
        <begin position="169"/>
        <end position="203"/>
    </location>
</feature>
<reference evidence="6" key="1">
    <citation type="journal article" date="2024" name="Gigascience">
        <title>Chromosome-level genome of the poultry shaft louse Menopon gallinae provides insight into the host-switching and adaptive evolution of parasitic lice.</title>
        <authorList>
            <person name="Xu Y."/>
            <person name="Ma L."/>
            <person name="Liu S."/>
            <person name="Liang Y."/>
            <person name="Liu Q."/>
            <person name="He Z."/>
            <person name="Tian L."/>
            <person name="Duan Y."/>
            <person name="Cai W."/>
            <person name="Li H."/>
            <person name="Song F."/>
        </authorList>
    </citation>
    <scope>NUCLEOTIDE SEQUENCE</scope>
    <source>
        <strain evidence="6">Cailab_2023a</strain>
    </source>
</reference>
<dbReference type="EMBL" id="JARGDH010000001">
    <property type="protein sequence ID" value="KAL0281302.1"/>
    <property type="molecule type" value="Genomic_DNA"/>
</dbReference>
<feature type="coiled-coil region" evidence="5">
    <location>
        <begin position="482"/>
        <end position="530"/>
    </location>
</feature>
<evidence type="ECO:0000256" key="3">
    <source>
        <dbReference type="ARBA" id="ARBA00023054"/>
    </source>
</evidence>
<dbReference type="GO" id="GO:0005930">
    <property type="term" value="C:axoneme"/>
    <property type="evidence" value="ECO:0007669"/>
    <property type="project" value="InterPro"/>
</dbReference>
<evidence type="ECO:0000313" key="6">
    <source>
        <dbReference type="EMBL" id="KAL0281302.1"/>
    </source>
</evidence>
<evidence type="ECO:0000256" key="5">
    <source>
        <dbReference type="SAM" id="Coils"/>
    </source>
</evidence>
<gene>
    <name evidence="6" type="ORF">PYX00_002331</name>
</gene>
<protein>
    <recommendedName>
        <fullName evidence="2">Coiled-coil domain-containing protein 39</fullName>
    </recommendedName>
</protein>
<evidence type="ECO:0000256" key="1">
    <source>
        <dbReference type="ARBA" id="ARBA00005805"/>
    </source>
</evidence>
<accession>A0AAW2IHM2</accession>
<comment type="similarity">
    <text evidence="1">Belongs to the CCDC39 family.</text>
</comment>